<evidence type="ECO:0000313" key="3">
    <source>
        <dbReference type="Proteomes" id="UP000189462"/>
    </source>
</evidence>
<dbReference type="InterPro" id="IPR055214">
    <property type="entry name" value="PTP-NADK"/>
</dbReference>
<keyword evidence="3" id="KW-1185">Reference proteome</keyword>
<dbReference type="Pfam" id="PF22741">
    <property type="entry name" value="PTP-NADK"/>
    <property type="match status" value="1"/>
</dbReference>
<comment type="caution">
    <text evidence="2">The sequence shown here is derived from an EMBL/GenBank/DDBJ whole genome shotgun (WGS) entry which is preliminary data.</text>
</comment>
<dbReference type="SUPFAM" id="SSF52799">
    <property type="entry name" value="(Phosphotyrosine protein) phosphatases II"/>
    <property type="match status" value="1"/>
</dbReference>
<name>A0A1V3NDS0_9GAMM</name>
<dbReference type="InterPro" id="IPR029021">
    <property type="entry name" value="Prot-tyrosine_phosphatase-like"/>
</dbReference>
<dbReference type="OrthoDB" id="9814896at2"/>
<reference evidence="2 3" key="1">
    <citation type="submission" date="2017-02" db="EMBL/GenBank/DDBJ databases">
        <title>Genomic diversity within the haloalkaliphilic genus Thioalkalivibrio.</title>
        <authorList>
            <person name="Ahn A.-C."/>
            <person name="Meier-Kolthoff J."/>
            <person name="Overmars L."/>
            <person name="Richter M."/>
            <person name="Woyke T."/>
            <person name="Sorokin D.Y."/>
            <person name="Muyzer G."/>
        </authorList>
    </citation>
    <scope>NUCLEOTIDE SEQUENCE [LARGE SCALE GENOMIC DNA]</scope>
    <source>
        <strain evidence="2 3">ALJD</strain>
    </source>
</reference>
<proteinExistence type="predicted"/>
<evidence type="ECO:0000259" key="1">
    <source>
        <dbReference type="Pfam" id="PF22741"/>
    </source>
</evidence>
<feature type="domain" description="DSP-PTPase phosphatase fused to NAD+ Kinase" evidence="1">
    <location>
        <begin position="57"/>
        <end position="158"/>
    </location>
</feature>
<evidence type="ECO:0000313" key="2">
    <source>
        <dbReference type="EMBL" id="OOG23185.1"/>
    </source>
</evidence>
<dbReference type="STRING" id="108003.B1C78_12125"/>
<accession>A0A1V3NDS0</accession>
<dbReference type="AlphaFoldDB" id="A0A1V3NDS0"/>
<dbReference type="Gene3D" id="3.90.190.10">
    <property type="entry name" value="Protein tyrosine phosphatase superfamily"/>
    <property type="match status" value="1"/>
</dbReference>
<dbReference type="EMBL" id="MVBK01000074">
    <property type="protein sequence ID" value="OOG23185.1"/>
    <property type="molecule type" value="Genomic_DNA"/>
</dbReference>
<organism evidence="2 3">
    <name type="scientific">Thioalkalivibrio denitrificans</name>
    <dbReference type="NCBI Taxonomy" id="108003"/>
    <lineage>
        <taxon>Bacteria</taxon>
        <taxon>Pseudomonadati</taxon>
        <taxon>Pseudomonadota</taxon>
        <taxon>Gammaproteobacteria</taxon>
        <taxon>Chromatiales</taxon>
        <taxon>Ectothiorhodospiraceae</taxon>
        <taxon>Thioalkalivibrio</taxon>
    </lineage>
</organism>
<protein>
    <submittedName>
        <fullName evidence="2">Protein tyrosine phosphatase</fullName>
    </submittedName>
</protein>
<gene>
    <name evidence="2" type="ORF">B1C78_12125</name>
</gene>
<dbReference type="Proteomes" id="UP000189462">
    <property type="component" value="Unassembled WGS sequence"/>
</dbReference>
<sequence>MDRVAPGGTGRRGAPVSFDLSTPAARRRVYVRALWADDGWVREFGLNNFHRISERAFRSGQPSPRHLERRIPRHGIRTVVNLRGDDPDNPMLALETETCARLGVRLEHLRLHSRDLPSRETIHSAHELLQRIEYPALLHCKSGADRVGLMSTFYLHWVEGVPLAQTRQLRLWPYFHYRYAKTGLLDFFIERYLADSATEPMSLLEWVDSRYDRKALKKQFRPLPLVDALVDRVLRRE</sequence>